<dbReference type="GO" id="GO:0008658">
    <property type="term" value="F:penicillin binding"/>
    <property type="evidence" value="ECO:0007669"/>
    <property type="project" value="InterPro"/>
</dbReference>
<gene>
    <name evidence="2" type="ORF">CYL18_00545</name>
</gene>
<name>A0A2S7N323_9BACI</name>
<feature type="domain" description="Penicillin-binding protein transpeptidase" evidence="1">
    <location>
        <begin position="264"/>
        <end position="566"/>
    </location>
</feature>
<dbReference type="OrthoDB" id="2985542at2"/>
<evidence type="ECO:0000259" key="1">
    <source>
        <dbReference type="Pfam" id="PF00905"/>
    </source>
</evidence>
<dbReference type="PANTHER" id="PTHR30627:SF24">
    <property type="entry name" value="PENICILLIN-BINDING PROTEIN 4B"/>
    <property type="match status" value="1"/>
</dbReference>
<dbReference type="InterPro" id="IPR050515">
    <property type="entry name" value="Beta-lactam/transpept"/>
</dbReference>
<dbReference type="GO" id="GO:0071972">
    <property type="term" value="F:peptidoglycan L,D-transpeptidase activity"/>
    <property type="evidence" value="ECO:0007669"/>
    <property type="project" value="TreeGrafter"/>
</dbReference>
<keyword evidence="3" id="KW-1185">Reference proteome</keyword>
<dbReference type="RefSeq" id="WP_104847522.1">
    <property type="nucleotide sequence ID" value="NZ_PKOZ01000001.1"/>
</dbReference>
<dbReference type="SUPFAM" id="SSF56519">
    <property type="entry name" value="Penicillin binding protein dimerisation domain"/>
    <property type="match status" value="1"/>
</dbReference>
<dbReference type="SUPFAM" id="SSF56601">
    <property type="entry name" value="beta-lactamase/transpeptidase-like"/>
    <property type="match status" value="1"/>
</dbReference>
<dbReference type="InterPro" id="IPR036138">
    <property type="entry name" value="PBP_dimer_sf"/>
</dbReference>
<organism evidence="2 3">
    <name type="scientific">Pradoshia eiseniae</name>
    <dbReference type="NCBI Taxonomy" id="2064768"/>
    <lineage>
        <taxon>Bacteria</taxon>
        <taxon>Bacillati</taxon>
        <taxon>Bacillota</taxon>
        <taxon>Bacilli</taxon>
        <taxon>Bacillales</taxon>
        <taxon>Bacillaceae</taxon>
        <taxon>Pradoshia</taxon>
    </lineage>
</organism>
<dbReference type="Gene3D" id="3.90.1310.10">
    <property type="entry name" value="Penicillin-binding protein 2a (Domain 2)"/>
    <property type="match status" value="1"/>
</dbReference>
<dbReference type="GO" id="GO:0005886">
    <property type="term" value="C:plasma membrane"/>
    <property type="evidence" value="ECO:0007669"/>
    <property type="project" value="TreeGrafter"/>
</dbReference>
<dbReference type="AlphaFoldDB" id="A0A2S7N323"/>
<dbReference type="Pfam" id="PF00905">
    <property type="entry name" value="Transpeptidase"/>
    <property type="match status" value="1"/>
</dbReference>
<evidence type="ECO:0000313" key="3">
    <source>
        <dbReference type="Proteomes" id="UP000239663"/>
    </source>
</evidence>
<accession>A0A2S7N323</accession>
<dbReference type="Gene3D" id="3.40.710.10">
    <property type="entry name" value="DD-peptidase/beta-lactamase superfamily"/>
    <property type="match status" value="1"/>
</dbReference>
<dbReference type="EMBL" id="PKOZ01000001">
    <property type="protein sequence ID" value="PQD96424.1"/>
    <property type="molecule type" value="Genomic_DNA"/>
</dbReference>
<dbReference type="InterPro" id="IPR012338">
    <property type="entry name" value="Beta-lactam/transpept-like"/>
</dbReference>
<evidence type="ECO:0000313" key="2">
    <source>
        <dbReference type="EMBL" id="PQD96424.1"/>
    </source>
</evidence>
<comment type="caution">
    <text evidence="2">The sequence shown here is derived from an EMBL/GenBank/DDBJ whole genome shotgun (WGS) entry which is preliminary data.</text>
</comment>
<dbReference type="PANTHER" id="PTHR30627">
    <property type="entry name" value="PEPTIDOGLYCAN D,D-TRANSPEPTIDASE"/>
    <property type="match status" value="1"/>
</dbReference>
<proteinExistence type="predicted"/>
<sequence>MRKRVLFTAVTILLVLGVFIAKLAQIQLVQTKDYSKHGINLLENSVQQRIDEISLDDGRGGFLDNRGNPISYQEKAVLVLFPFVRNLRWPKEKLSAITGIEKQVIDEKLQEAKEPFVLEDQVILELDDRQIKAVNDLRIPGIIAVKKRFAGVPSVANHLLGTLTLDKGEIDSVHANGSTSSSVDYRTRVGRTGLEKAFQLFLKGNGTKRLLYHKAANGLPLFGVDIRYLDTSGSGERVNIQTTIDTAIQKLAEETVKSHRMKKGGIVIIDIQTSDILAMVSTPLLNEKDMNDEGNINQMLLPQTPGSIFKTVIAAAAIEEGLELEGRTFNGNLDHLDREVSGETGRRLGSVTFEKGFALSSNQVFGVLGKELARENPDLIESYARKLGLLGLNGWSGSVFHTPVLNQLPEERKGSVWKDDSMKEDPNFVANTSIGQLDVKITPLAAANMMATIARGGERMQVRAASRAVDDNGLTLAKFTPQAADEQEISSVTASKLQQLLRGVVIAEGPNTTAGKLKSAKYEVAGKSGTAEVGDKNSHKYNKWFVGYFPFQQPKYAMAVVDLETGEQSGSISSIYLELVNGIHDLHTKGMKNSQKIE</sequence>
<protein>
    <submittedName>
        <fullName evidence="2">Penicillin-binding protein</fullName>
    </submittedName>
</protein>
<dbReference type="InterPro" id="IPR001460">
    <property type="entry name" value="PCN-bd_Tpept"/>
</dbReference>
<dbReference type="Proteomes" id="UP000239663">
    <property type="component" value="Unassembled WGS sequence"/>
</dbReference>
<reference evidence="2 3" key="1">
    <citation type="submission" date="2017-12" db="EMBL/GenBank/DDBJ databases">
        <title>Taxonomic description and draft genome of Pradoshia cofamensis Gen. nov., sp. nov., a thermotolerant bacillale isolated from anterior gut of earthworm Eisenia fetida.</title>
        <authorList>
            <person name="Saha T."/>
            <person name="Chakraborty R."/>
        </authorList>
    </citation>
    <scope>NUCLEOTIDE SEQUENCE [LARGE SCALE GENOMIC DNA]</scope>
    <source>
        <strain evidence="2 3">EAG3</strain>
    </source>
</reference>
<dbReference type="GO" id="GO:0071555">
    <property type="term" value="P:cell wall organization"/>
    <property type="evidence" value="ECO:0007669"/>
    <property type="project" value="TreeGrafter"/>
</dbReference>